<reference evidence="1 2" key="1">
    <citation type="submission" date="2021-02" db="EMBL/GenBank/DDBJ databases">
        <title>Leptospira ainlahdjerensis sp. nov., Leptospira ainazelensis sp. nov., Leptospira abararensis sp. nov. and Leptospira chreensis sp. nov., four new species isolated from water sources in Algeria.</title>
        <authorList>
            <person name="Amara Korba A."/>
            <person name="Kainiu M."/>
            <person name="Vincent A.T."/>
            <person name="Mariet J.-F."/>
            <person name="Veyrier F.J."/>
            <person name="Goarant C."/>
            <person name="Picardeau M."/>
        </authorList>
    </citation>
    <scope>NUCLEOTIDE SEQUENCE [LARGE SCALE GENOMIC DNA]</scope>
    <source>
        <strain evidence="1 2">201903070</strain>
    </source>
</reference>
<comment type="caution">
    <text evidence="1">The sequence shown here is derived from an EMBL/GenBank/DDBJ whole genome shotgun (WGS) entry which is preliminary data.</text>
</comment>
<dbReference type="Proteomes" id="UP000724686">
    <property type="component" value="Unassembled WGS sequence"/>
</dbReference>
<protein>
    <recommendedName>
        <fullName evidence="3">Flagellar protein FlgN</fullName>
    </recommendedName>
</protein>
<evidence type="ECO:0008006" key="3">
    <source>
        <dbReference type="Google" id="ProtNLM"/>
    </source>
</evidence>
<evidence type="ECO:0000313" key="1">
    <source>
        <dbReference type="EMBL" id="MBM9578898.1"/>
    </source>
</evidence>
<evidence type="ECO:0000313" key="2">
    <source>
        <dbReference type="Proteomes" id="UP000724686"/>
    </source>
</evidence>
<sequence>MKEEFFEKVKKAKAAVDDLAQSLSTTNISVLALIATLDNYPKDILTEERLNQWDTQYLSENNKIIERFAKELEAQKNTVELIFKKKGVEFVKGSMLDRYGL</sequence>
<accession>A0ABS2UEZ0</accession>
<gene>
    <name evidence="1" type="ORF">JWG45_17265</name>
</gene>
<dbReference type="EMBL" id="JAFFPU010000069">
    <property type="protein sequence ID" value="MBM9578898.1"/>
    <property type="molecule type" value="Genomic_DNA"/>
</dbReference>
<dbReference type="RefSeq" id="WP_205280870.1">
    <property type="nucleotide sequence ID" value="NZ_JAFFPU010000069.1"/>
</dbReference>
<organism evidence="1 2">
    <name type="scientific">Leptospira ainlahdjerensis</name>
    <dbReference type="NCBI Taxonomy" id="2810033"/>
    <lineage>
        <taxon>Bacteria</taxon>
        <taxon>Pseudomonadati</taxon>
        <taxon>Spirochaetota</taxon>
        <taxon>Spirochaetia</taxon>
        <taxon>Leptospirales</taxon>
        <taxon>Leptospiraceae</taxon>
        <taxon>Leptospira</taxon>
    </lineage>
</organism>
<name>A0ABS2UEZ0_9LEPT</name>
<keyword evidence="2" id="KW-1185">Reference proteome</keyword>
<proteinExistence type="predicted"/>